<dbReference type="InterPro" id="IPR035849">
    <property type="entry name" value="Fes/Fps/Fer_SH2"/>
</dbReference>
<feature type="chain" id="PRO_5004825130" description="Tyrosine-protein kinase" evidence="10">
    <location>
        <begin position="23"/>
        <end position="458"/>
    </location>
</feature>
<evidence type="ECO:0000256" key="1">
    <source>
        <dbReference type="ARBA" id="ARBA00022679"/>
    </source>
</evidence>
<dbReference type="SMART" id="SM00219">
    <property type="entry name" value="TyrKc"/>
    <property type="match status" value="1"/>
</dbReference>
<dbReference type="PROSITE" id="PS00109">
    <property type="entry name" value="PROTEIN_KINASE_TYR"/>
    <property type="match status" value="1"/>
</dbReference>
<dbReference type="CDD" id="cd10361">
    <property type="entry name" value="SH2_Fps_family"/>
    <property type="match status" value="1"/>
</dbReference>
<dbReference type="InterPro" id="IPR000719">
    <property type="entry name" value="Prot_kinase_dom"/>
</dbReference>
<dbReference type="Proteomes" id="UP000053676">
    <property type="component" value="Unassembled WGS sequence"/>
</dbReference>
<protein>
    <recommendedName>
        <fullName evidence="9">Tyrosine-protein kinase</fullName>
        <ecNumber evidence="9">2.7.10.2</ecNumber>
    </recommendedName>
</protein>
<keyword evidence="3 9" id="KW-0418">Kinase</keyword>
<sequence length="458" mass="52521">MNRLSDLSSFLLIFRAVVVQHAAETQNINGDLSKGFRMQEDTNLPYFHGALMDQDADNLLQNEGDFLIQSRHTSTAVRQRLVIAIRTKDAIKRIDLRRGDSGIRLGGKTFPSLKKLVEHYSKEPIVLQGGEELLLKKAVPKGKYQLVHSDVRLLKKIGSGAYGTVYRGQLIRDNNRVIAVKRIDSEGTDDQALAEMMKEARVMQLNDHKHIVRFFGFIVDRMPYLLVMEYCDGGSVEDKLRAHPKKISIPRRIDMSTQGSYGLEYLHSRDCIHRDIATRNCLIDKGIVKLADFGMCRATTVYKIDLSKPLNVRWLAPEVWRNGETRYNTDIYAYGVLLWEMFEIPYNSPYAEWKAYTVKQKVMAGYRMPPPPAMPEEMVVIMELAWNHDPEKRPDAANLRKLLEEVNKVNCLLDYGTLFVGLRKLENPEGFTKKSEVKGELGCTHTWEEDDAYHRHCS</sequence>
<dbReference type="STRING" id="51031.W2TIN7"/>
<keyword evidence="14" id="KW-1185">Reference proteome</keyword>
<comment type="similarity">
    <text evidence="9">Belongs to the protein kinase superfamily. Tyr protein kinase family.</text>
</comment>
<evidence type="ECO:0000259" key="12">
    <source>
        <dbReference type="PROSITE" id="PS50011"/>
    </source>
</evidence>
<proteinExistence type="inferred from homology"/>
<dbReference type="PROSITE" id="PS00107">
    <property type="entry name" value="PROTEIN_KINASE_ATP"/>
    <property type="match status" value="1"/>
</dbReference>
<dbReference type="SUPFAM" id="SSF56112">
    <property type="entry name" value="Protein kinase-like (PK-like)"/>
    <property type="match status" value="1"/>
</dbReference>
<dbReference type="Gene3D" id="1.10.510.10">
    <property type="entry name" value="Transferase(Phosphotransferase) domain 1"/>
    <property type="match status" value="1"/>
</dbReference>
<dbReference type="GO" id="GO:0005524">
    <property type="term" value="F:ATP binding"/>
    <property type="evidence" value="ECO:0007669"/>
    <property type="project" value="UniProtKB-UniRule"/>
</dbReference>
<evidence type="ECO:0000256" key="10">
    <source>
        <dbReference type="SAM" id="SignalP"/>
    </source>
</evidence>
<dbReference type="Gene3D" id="3.30.505.10">
    <property type="entry name" value="SH2 domain"/>
    <property type="match status" value="1"/>
</dbReference>
<dbReference type="PROSITE" id="PS50001">
    <property type="entry name" value="SH2"/>
    <property type="match status" value="1"/>
</dbReference>
<organism evidence="13 14">
    <name type="scientific">Necator americanus</name>
    <name type="common">Human hookworm</name>
    <dbReference type="NCBI Taxonomy" id="51031"/>
    <lineage>
        <taxon>Eukaryota</taxon>
        <taxon>Metazoa</taxon>
        <taxon>Ecdysozoa</taxon>
        <taxon>Nematoda</taxon>
        <taxon>Chromadorea</taxon>
        <taxon>Rhabditida</taxon>
        <taxon>Rhabditina</taxon>
        <taxon>Rhabditomorpha</taxon>
        <taxon>Strongyloidea</taxon>
        <taxon>Ancylostomatidae</taxon>
        <taxon>Bunostominae</taxon>
        <taxon>Necator</taxon>
    </lineage>
</organism>
<dbReference type="InterPro" id="IPR000980">
    <property type="entry name" value="SH2"/>
</dbReference>
<dbReference type="InterPro" id="IPR020635">
    <property type="entry name" value="Tyr_kinase_cat_dom"/>
</dbReference>
<dbReference type="PANTHER" id="PTHR24418">
    <property type="entry name" value="TYROSINE-PROTEIN KINASE"/>
    <property type="match status" value="1"/>
</dbReference>
<keyword evidence="4 8" id="KW-0067">ATP-binding</keyword>
<evidence type="ECO:0000313" key="14">
    <source>
        <dbReference type="Proteomes" id="UP000053676"/>
    </source>
</evidence>
<evidence type="ECO:0000256" key="6">
    <source>
        <dbReference type="ARBA" id="ARBA00051245"/>
    </source>
</evidence>
<dbReference type="Pfam" id="PF07714">
    <property type="entry name" value="PK_Tyr_Ser-Thr"/>
    <property type="match status" value="1"/>
</dbReference>
<dbReference type="CDD" id="cd00192">
    <property type="entry name" value="PTKc"/>
    <property type="match status" value="1"/>
</dbReference>
<dbReference type="PROSITE" id="PS50011">
    <property type="entry name" value="PROTEIN_KINASE_DOM"/>
    <property type="match status" value="1"/>
</dbReference>
<dbReference type="PRINTS" id="PR00109">
    <property type="entry name" value="TYRKINASE"/>
</dbReference>
<name>W2TIN7_NECAM</name>
<feature type="binding site" evidence="8">
    <location>
        <position position="181"/>
    </location>
    <ligand>
        <name>ATP</name>
        <dbReference type="ChEBI" id="CHEBI:30616"/>
    </ligand>
</feature>
<reference evidence="14" key="1">
    <citation type="journal article" date="2014" name="Nat. Genet.">
        <title>Genome of the human hookworm Necator americanus.</title>
        <authorList>
            <person name="Tang Y.T."/>
            <person name="Gao X."/>
            <person name="Rosa B.A."/>
            <person name="Abubucker S."/>
            <person name="Hallsworth-Pepin K."/>
            <person name="Martin J."/>
            <person name="Tyagi R."/>
            <person name="Heizer E."/>
            <person name="Zhang X."/>
            <person name="Bhonagiri-Palsikar V."/>
            <person name="Minx P."/>
            <person name="Warren W.C."/>
            <person name="Wang Q."/>
            <person name="Zhan B."/>
            <person name="Hotez P.J."/>
            <person name="Sternberg P.W."/>
            <person name="Dougall A."/>
            <person name="Gaze S.T."/>
            <person name="Mulvenna J."/>
            <person name="Sotillo J."/>
            <person name="Ranganathan S."/>
            <person name="Rabelo E.M."/>
            <person name="Wilson R.K."/>
            <person name="Felgner P.L."/>
            <person name="Bethony J."/>
            <person name="Hawdon J.M."/>
            <person name="Gasser R.B."/>
            <person name="Loukas A."/>
            <person name="Mitreva M."/>
        </authorList>
    </citation>
    <scope>NUCLEOTIDE SEQUENCE [LARGE SCALE GENOMIC DNA]</scope>
</reference>
<dbReference type="InterPro" id="IPR017441">
    <property type="entry name" value="Protein_kinase_ATP_BS"/>
</dbReference>
<evidence type="ECO:0000256" key="5">
    <source>
        <dbReference type="ARBA" id="ARBA00023137"/>
    </source>
</evidence>
<comment type="catalytic activity">
    <reaction evidence="6 9">
        <text>L-tyrosyl-[protein] + ATP = O-phospho-L-tyrosyl-[protein] + ADP + H(+)</text>
        <dbReference type="Rhea" id="RHEA:10596"/>
        <dbReference type="Rhea" id="RHEA-COMP:10136"/>
        <dbReference type="Rhea" id="RHEA-COMP:20101"/>
        <dbReference type="ChEBI" id="CHEBI:15378"/>
        <dbReference type="ChEBI" id="CHEBI:30616"/>
        <dbReference type="ChEBI" id="CHEBI:46858"/>
        <dbReference type="ChEBI" id="CHEBI:61978"/>
        <dbReference type="ChEBI" id="CHEBI:456216"/>
        <dbReference type="EC" id="2.7.10.2"/>
    </reaction>
</comment>
<dbReference type="InterPro" id="IPR008266">
    <property type="entry name" value="Tyr_kinase_AS"/>
</dbReference>
<feature type="domain" description="SH2" evidence="11">
    <location>
        <begin position="46"/>
        <end position="139"/>
    </location>
</feature>
<keyword evidence="5 9" id="KW-0829">Tyrosine-protein kinase</keyword>
<dbReference type="InterPro" id="IPR001245">
    <property type="entry name" value="Ser-Thr/Tyr_kinase_cat_dom"/>
</dbReference>
<dbReference type="InterPro" id="IPR036860">
    <property type="entry name" value="SH2_dom_sf"/>
</dbReference>
<dbReference type="SMART" id="SM00252">
    <property type="entry name" value="SH2"/>
    <property type="match status" value="1"/>
</dbReference>
<dbReference type="OMA" id="FHGALMD"/>
<feature type="domain" description="Protein kinase" evidence="12">
    <location>
        <begin position="151"/>
        <end position="406"/>
    </location>
</feature>
<evidence type="ECO:0000256" key="8">
    <source>
        <dbReference type="PROSITE-ProRule" id="PRU10141"/>
    </source>
</evidence>
<dbReference type="AlphaFoldDB" id="W2TIN7"/>
<dbReference type="Pfam" id="PF00017">
    <property type="entry name" value="SH2"/>
    <property type="match status" value="1"/>
</dbReference>
<keyword evidence="10" id="KW-0732">Signal</keyword>
<dbReference type="InterPro" id="IPR050198">
    <property type="entry name" value="Non-receptor_tyrosine_kinases"/>
</dbReference>
<dbReference type="PRINTS" id="PR00401">
    <property type="entry name" value="SH2DOMAIN"/>
</dbReference>
<dbReference type="GO" id="GO:0004715">
    <property type="term" value="F:non-membrane spanning protein tyrosine kinase activity"/>
    <property type="evidence" value="ECO:0007669"/>
    <property type="project" value="UniProtKB-EC"/>
</dbReference>
<gene>
    <name evidence="13" type="ORF">NECAME_02276</name>
</gene>
<evidence type="ECO:0000313" key="13">
    <source>
        <dbReference type="EMBL" id="ETN80877.1"/>
    </source>
</evidence>
<evidence type="ECO:0000256" key="4">
    <source>
        <dbReference type="ARBA" id="ARBA00022840"/>
    </source>
</evidence>
<dbReference type="KEGG" id="nai:NECAME_02276"/>
<dbReference type="EC" id="2.7.10.2" evidence="9"/>
<keyword evidence="2 8" id="KW-0547">Nucleotide-binding</keyword>
<dbReference type="FunFam" id="1.10.510.10:FF:000974">
    <property type="entry name" value="Tyrosine-protein kinase"/>
    <property type="match status" value="1"/>
</dbReference>
<dbReference type="EMBL" id="KI658934">
    <property type="protein sequence ID" value="ETN80877.1"/>
    <property type="molecule type" value="Genomic_DNA"/>
</dbReference>
<evidence type="ECO:0000256" key="7">
    <source>
        <dbReference type="PROSITE-ProRule" id="PRU00191"/>
    </source>
</evidence>
<feature type="signal peptide" evidence="10">
    <location>
        <begin position="1"/>
        <end position="22"/>
    </location>
</feature>
<keyword evidence="1 9" id="KW-0808">Transferase</keyword>
<accession>W2TIN7</accession>
<evidence type="ECO:0000256" key="9">
    <source>
        <dbReference type="RuleBase" id="RU362096"/>
    </source>
</evidence>
<evidence type="ECO:0000256" key="3">
    <source>
        <dbReference type="ARBA" id="ARBA00022777"/>
    </source>
</evidence>
<evidence type="ECO:0000256" key="2">
    <source>
        <dbReference type="ARBA" id="ARBA00022741"/>
    </source>
</evidence>
<dbReference type="OrthoDB" id="3256376at2759"/>
<evidence type="ECO:0000259" key="11">
    <source>
        <dbReference type="PROSITE" id="PS50001"/>
    </source>
</evidence>
<dbReference type="InterPro" id="IPR011009">
    <property type="entry name" value="Kinase-like_dom_sf"/>
</dbReference>
<keyword evidence="7" id="KW-0727">SH2 domain</keyword>
<dbReference type="SUPFAM" id="SSF55550">
    <property type="entry name" value="SH2 domain"/>
    <property type="match status" value="1"/>
</dbReference>